<protein>
    <submittedName>
        <fullName evidence="1">Uncharacterized protein</fullName>
    </submittedName>
</protein>
<comment type="caution">
    <text evidence="1">The sequence shown here is derived from an EMBL/GenBank/DDBJ whole genome shotgun (WGS) entry which is preliminary data.</text>
</comment>
<dbReference type="RefSeq" id="WP_253061210.1">
    <property type="nucleotide sequence ID" value="NZ_JAMXWM010000008.1"/>
</dbReference>
<dbReference type="Proteomes" id="UP001597399">
    <property type="component" value="Unassembled WGS sequence"/>
</dbReference>
<keyword evidence="2" id="KW-1185">Reference proteome</keyword>
<gene>
    <name evidence="1" type="ORF">ACFSUE_09705</name>
</gene>
<evidence type="ECO:0000313" key="2">
    <source>
        <dbReference type="Proteomes" id="UP001597399"/>
    </source>
</evidence>
<sequence length="67" mass="7769">MSSYDQYSTTYLTELYYVIKKNIETGFLSSAMRQELALIAEAVNKQGVMILENKRVLQTYHQACNQK</sequence>
<name>A0ABW5S2X2_9BACL</name>
<accession>A0ABW5S2X2</accession>
<evidence type="ECO:0000313" key="1">
    <source>
        <dbReference type="EMBL" id="MFD2693897.1"/>
    </source>
</evidence>
<proteinExistence type="predicted"/>
<organism evidence="1 2">
    <name type="scientific">Sporolactobacillus shoreicorticis</name>
    <dbReference type="NCBI Taxonomy" id="1923877"/>
    <lineage>
        <taxon>Bacteria</taxon>
        <taxon>Bacillati</taxon>
        <taxon>Bacillota</taxon>
        <taxon>Bacilli</taxon>
        <taxon>Bacillales</taxon>
        <taxon>Sporolactobacillaceae</taxon>
        <taxon>Sporolactobacillus</taxon>
    </lineage>
</organism>
<dbReference type="EMBL" id="JBHUMQ010000023">
    <property type="protein sequence ID" value="MFD2693897.1"/>
    <property type="molecule type" value="Genomic_DNA"/>
</dbReference>
<reference evidence="2" key="1">
    <citation type="journal article" date="2019" name="Int. J. Syst. Evol. Microbiol.">
        <title>The Global Catalogue of Microorganisms (GCM) 10K type strain sequencing project: providing services to taxonomists for standard genome sequencing and annotation.</title>
        <authorList>
            <consortium name="The Broad Institute Genomics Platform"/>
            <consortium name="The Broad Institute Genome Sequencing Center for Infectious Disease"/>
            <person name="Wu L."/>
            <person name="Ma J."/>
        </authorList>
    </citation>
    <scope>NUCLEOTIDE SEQUENCE [LARGE SCALE GENOMIC DNA]</scope>
    <source>
        <strain evidence="2">TISTR 2466</strain>
    </source>
</reference>